<reference evidence="11 12" key="3">
    <citation type="journal article" date="2019" name="Nat. Med.">
        <title>A library of human gut bacterial isolates paired with longitudinal multiomics data enables mechanistic microbiome research.</title>
        <authorList>
            <person name="Poyet M."/>
            <person name="Groussin M."/>
            <person name="Gibbons S.M."/>
            <person name="Avila-Pacheco J."/>
            <person name="Jiang X."/>
            <person name="Kearney S.M."/>
            <person name="Perrotta A.R."/>
            <person name="Berdy B."/>
            <person name="Zhao S."/>
            <person name="Lieberman T.D."/>
            <person name="Swanson P.K."/>
            <person name="Smith M."/>
            <person name="Roesemann S."/>
            <person name="Alexander J.E."/>
            <person name="Rich S.A."/>
            <person name="Livny J."/>
            <person name="Vlamakis H."/>
            <person name="Clish C."/>
            <person name="Bullock K."/>
            <person name="Deik A."/>
            <person name="Scott J."/>
            <person name="Pierce K.A."/>
            <person name="Xavier R.J."/>
            <person name="Alm E.J."/>
        </authorList>
    </citation>
    <scope>NUCLEOTIDE SEQUENCE [LARGE SCALE GENOMIC DNA]</scope>
    <source>
        <strain evidence="5 12">BIOML-A6</strain>
        <strain evidence="3 11">BIOML-A7</strain>
        <strain evidence="4 13">BIOML-A8</strain>
    </source>
</reference>
<evidence type="ECO:0000313" key="5">
    <source>
        <dbReference type="EMBL" id="KAA5422697.1"/>
    </source>
</evidence>
<dbReference type="GeneID" id="66307410"/>
<evidence type="ECO:0000313" key="2">
    <source>
        <dbReference type="EMBL" id="ALJ58414.1"/>
    </source>
</evidence>
<proteinExistence type="predicted"/>
<dbReference type="Proteomes" id="UP000325055">
    <property type="component" value="Unassembled WGS sequence"/>
</dbReference>
<dbReference type="STRING" id="246787.BcellWH2_01152"/>
<dbReference type="eggNOG" id="ENOG502ZPPH">
    <property type="taxonomic scope" value="Bacteria"/>
</dbReference>
<feature type="chain" id="PRO_5013461283" evidence="1">
    <location>
        <begin position="22"/>
        <end position="196"/>
    </location>
</feature>
<dbReference type="AlphaFoldDB" id="A0A0P0GC54"/>
<evidence type="ECO:0000313" key="10">
    <source>
        <dbReference type="Proteomes" id="UP000283341"/>
    </source>
</evidence>
<name>A0A0P0GC54_9BACE</name>
<evidence type="ECO:0000313" key="6">
    <source>
        <dbReference type="EMBL" id="MDE8695135.1"/>
    </source>
</evidence>
<dbReference type="EMBL" id="VVYW01000013">
    <property type="protein sequence ID" value="KAA5407113.1"/>
    <property type="molecule type" value="Genomic_DNA"/>
</dbReference>
<accession>A0A0P0GC54</accession>
<evidence type="ECO:0000313" key="4">
    <source>
        <dbReference type="EMBL" id="KAA5417020.1"/>
    </source>
</evidence>
<dbReference type="EMBL" id="VVYX01000021">
    <property type="protein sequence ID" value="KAA5417020.1"/>
    <property type="molecule type" value="Genomic_DNA"/>
</dbReference>
<organism evidence="2 9">
    <name type="scientific">Bacteroides cellulosilyticus</name>
    <dbReference type="NCBI Taxonomy" id="246787"/>
    <lineage>
        <taxon>Bacteria</taxon>
        <taxon>Pseudomonadati</taxon>
        <taxon>Bacteroidota</taxon>
        <taxon>Bacteroidia</taxon>
        <taxon>Bacteroidales</taxon>
        <taxon>Bacteroidaceae</taxon>
        <taxon>Bacteroides</taxon>
    </lineage>
</organism>
<dbReference type="RefSeq" id="WP_007214615.1">
    <property type="nucleotide sequence ID" value="NZ_CABMLT010000001.1"/>
</dbReference>
<reference evidence="7" key="5">
    <citation type="submission" date="2023-08" db="EMBL/GenBank/DDBJ databases">
        <title>Reintroducing virulent viruses to syntetic microbiomes.</title>
        <authorList>
            <person name="Wilde J."/>
            <person name="Boyes R."/>
            <person name="Robinson A.V."/>
            <person name="Daisley B.A."/>
            <person name="Allen-Vercoe E."/>
        </authorList>
    </citation>
    <scope>NUCLEOTIDE SEQUENCE</scope>
    <source>
        <strain evidence="7">225I_12FAA</strain>
    </source>
</reference>
<reference evidence="2 9" key="1">
    <citation type="journal article" date="2015" name="Science">
        <title>Genetic determinants of in vivo fitness and diet responsiveness in multiple human gut Bacteroides.</title>
        <authorList>
            <person name="Wu M."/>
            <person name="McNulty N.P."/>
            <person name="Rodionov D.A."/>
            <person name="Khoroshkin M.S."/>
            <person name="Griffin N.W."/>
            <person name="Cheng J."/>
            <person name="Latreille P."/>
            <person name="Kerstetter R.A."/>
            <person name="Terrapon N."/>
            <person name="Henrissat B."/>
            <person name="Osterman A.L."/>
            <person name="Gordon J.I."/>
        </authorList>
    </citation>
    <scope>NUCLEOTIDE SEQUENCE [LARGE SCALE GENOMIC DNA]</scope>
    <source>
        <strain evidence="2 9">WH2</strain>
    </source>
</reference>
<dbReference type="EMBL" id="JAVSNH010000001">
    <property type="protein sequence ID" value="MDT4510639.1"/>
    <property type="molecule type" value="Genomic_DNA"/>
</dbReference>
<dbReference type="Gene3D" id="2.40.128.410">
    <property type="match status" value="1"/>
</dbReference>
<reference evidence="6" key="4">
    <citation type="submission" date="2023-03" db="EMBL/GenBank/DDBJ databases">
        <title>DFI Biobank Strains.</title>
        <authorList>
            <person name="Mostad J."/>
            <person name="Paddock L."/>
            <person name="Medina S."/>
            <person name="Waligurski E."/>
            <person name="Barat B."/>
            <person name="Smith R."/>
            <person name="Burgo V."/>
            <person name="Metcalfe C."/>
            <person name="Woodson C."/>
            <person name="Sundararajan A."/>
            <person name="Ramaswamy R."/>
            <person name="Lin H."/>
            <person name="Pamer E.G."/>
        </authorList>
    </citation>
    <scope>NUCLEOTIDE SEQUENCE</scope>
    <source>
        <strain evidence="6">DFI.9.5</strain>
    </source>
</reference>
<dbReference type="Proteomes" id="UP000482653">
    <property type="component" value="Unassembled WGS sequence"/>
</dbReference>
<dbReference type="PATRIC" id="fig|246787.4.peg.1189"/>
<dbReference type="Pfam" id="PF14059">
    <property type="entry name" value="DUF4251"/>
    <property type="match status" value="1"/>
</dbReference>
<evidence type="ECO:0000313" key="3">
    <source>
        <dbReference type="EMBL" id="KAA5407113.1"/>
    </source>
</evidence>
<dbReference type="EMBL" id="CP012801">
    <property type="protein sequence ID" value="ALJ58414.1"/>
    <property type="molecule type" value="Genomic_DNA"/>
</dbReference>
<evidence type="ECO:0000313" key="9">
    <source>
        <dbReference type="Proteomes" id="UP000061809"/>
    </source>
</evidence>
<dbReference type="Proteomes" id="UP000283341">
    <property type="component" value="Unassembled WGS sequence"/>
</dbReference>
<dbReference type="Proteomes" id="UP001266995">
    <property type="component" value="Unassembled WGS sequence"/>
</dbReference>
<dbReference type="Proteomes" id="UP000061809">
    <property type="component" value="Chromosome"/>
</dbReference>
<gene>
    <name evidence="2" type="ORF">BcellWH2_01152</name>
    <name evidence="8" type="ORF">DWX97_23050</name>
    <name evidence="5" type="ORF">F2Y81_04405</name>
    <name evidence="3" type="ORF">F2Y86_16370</name>
    <name evidence="4" type="ORF">F2Y87_17555</name>
    <name evidence="6" type="ORF">PZH42_13575</name>
    <name evidence="7" type="ORF">RO785_06545</name>
</gene>
<dbReference type="InterPro" id="IPR025347">
    <property type="entry name" value="DUF4251"/>
</dbReference>
<evidence type="ECO:0000256" key="1">
    <source>
        <dbReference type="SAM" id="SignalP"/>
    </source>
</evidence>
<dbReference type="EMBL" id="QRVJ01000033">
    <property type="protein sequence ID" value="RGS32881.1"/>
    <property type="molecule type" value="Genomic_DNA"/>
</dbReference>
<reference evidence="8 10" key="2">
    <citation type="submission" date="2018-08" db="EMBL/GenBank/DDBJ databases">
        <title>A genome reference for cultivated species of the human gut microbiota.</title>
        <authorList>
            <person name="Zou Y."/>
            <person name="Xue W."/>
            <person name="Luo G."/>
        </authorList>
    </citation>
    <scope>NUCLEOTIDE SEQUENCE [LARGE SCALE GENOMIC DNA]</scope>
    <source>
        <strain evidence="8 10">AF22-3AC</strain>
    </source>
</reference>
<dbReference type="Proteomes" id="UP001221924">
    <property type="component" value="Unassembled WGS sequence"/>
</dbReference>
<feature type="signal peptide" evidence="1">
    <location>
        <begin position="1"/>
        <end position="21"/>
    </location>
</feature>
<keyword evidence="1" id="KW-0732">Signal</keyword>
<protein>
    <submittedName>
        <fullName evidence="3">DUF4251 domain-containing protein</fullName>
    </submittedName>
</protein>
<evidence type="ECO:0000313" key="7">
    <source>
        <dbReference type="EMBL" id="MDT4510639.1"/>
    </source>
</evidence>
<dbReference type="Proteomes" id="UP000448877">
    <property type="component" value="Unassembled WGS sequence"/>
</dbReference>
<dbReference type="EMBL" id="VVYV01000004">
    <property type="protein sequence ID" value="KAA5422697.1"/>
    <property type="molecule type" value="Genomic_DNA"/>
</dbReference>
<evidence type="ECO:0000313" key="11">
    <source>
        <dbReference type="Proteomes" id="UP000325055"/>
    </source>
</evidence>
<dbReference type="EMBL" id="JARFID010000011">
    <property type="protein sequence ID" value="MDE8695135.1"/>
    <property type="molecule type" value="Genomic_DNA"/>
</dbReference>
<evidence type="ECO:0000313" key="12">
    <source>
        <dbReference type="Proteomes" id="UP000448877"/>
    </source>
</evidence>
<sequence length="196" mass="21064">MKKFIALVALVMMSAATTAMYAQESRAERRADRKAQRDAERARLKAEEQVADAVSYDDAVAALKAHQFVLEADQVMFRNGQTAFVNSNTNFVLVNQGRGTVQVAFNTVYPGPNGIGGVTVDGSTSDMQITTDKKGNVNCQFSIQGIGISAQIFISLTNGGNNATVTISPNFNSNTMTLTGNLVPLSQSSIFKGRSW</sequence>
<dbReference type="KEGG" id="bcel:BcellWH2_01152"/>
<evidence type="ECO:0000313" key="8">
    <source>
        <dbReference type="EMBL" id="RGS32881.1"/>
    </source>
</evidence>
<evidence type="ECO:0000313" key="13">
    <source>
        <dbReference type="Proteomes" id="UP000482653"/>
    </source>
</evidence>